<evidence type="ECO:0008006" key="3">
    <source>
        <dbReference type="Google" id="ProtNLM"/>
    </source>
</evidence>
<name>H8I5T2_METCZ</name>
<dbReference type="SMART" id="SM01325">
    <property type="entry name" value="DUF3160"/>
    <property type="match status" value="1"/>
</dbReference>
<gene>
    <name evidence="1" type="ordered locus">Mtc_0994</name>
</gene>
<dbReference type="KEGG" id="mez:Mtc_0994"/>
<dbReference type="Proteomes" id="UP000005233">
    <property type="component" value="Chromosome"/>
</dbReference>
<dbReference type="Pfam" id="PF11369">
    <property type="entry name" value="DUF3160"/>
    <property type="match status" value="1"/>
</dbReference>
<dbReference type="EMBL" id="CP003243">
    <property type="protein sequence ID" value="AFC99749.1"/>
    <property type="molecule type" value="Genomic_DNA"/>
</dbReference>
<reference evidence="1 2" key="1">
    <citation type="journal article" date="2012" name="J. Bacteriol.">
        <title>Complete genome sequence of a thermophilic methanogen, Methanocella conradii HZ254, isolated from Chinese rice field soil.</title>
        <authorList>
            <person name="Lu Z."/>
            <person name="Lu Y."/>
        </authorList>
    </citation>
    <scope>NUCLEOTIDE SEQUENCE [LARGE SCALE GENOMIC DNA]</scope>
    <source>
        <strain evidence="2">DSM 24694 / JCM 17849 / CGMCC 1.5162 / HZ254</strain>
    </source>
</reference>
<accession>H8I5T2</accession>
<sequence length="710" mass="79717">MRRRSFLKALGVAGGIMISSGAWGCITRSMDESATTKPMGSMLYTITAKTKGKFADFLPMPSTVTPSLKDYAVDASKLTGLDRMGVDDAGKKALAEKFFYLVPSSDAQIYDVYKGLSKEGLPAFVTTDSVLHAYHILFDYILRMLEVQRFSPDIVSLSRLMLDESMAQMESAAEPVKTAALKNAAFFAVALTLLGETPDVPSSVKGMVQGELALINAHEGFAKSPIFGYKEDYSQYVPRGHYTRNEALKKYFMAMMWYGRMMFRLIFKDDPAVAKEQTRMAILITLALKGKAFDLWKGIYEPTVFFVGESDDLSAFDYSQLLLEVYGSDASLDDLADDTKLQAFIDKAIKLKEPKIVSTLLSQEYAESGYDTIKGFRFMGQRFIPDSYMFQELVYAKVGTQADPRLFPMGLDVMAVLGSKRAYEILDKVYNETHYLNYEKQMDSLKRQFAALKAEDWTQNLYWCWLYCLMALLNEKGDGYPSFMKSQAWTDKELNTSLGSWTELRHDTILYAKQSYTMRTSAAIPTELAKGYVEPNPELYGRLASLTTMTIEGLRSRSLLLEAFSGRLTALKDLLVSLKSISEKELTSTALSDDDYNLIRGYGNILENLTTFPPEVSGVDKNVDKRMAIVADVHTDVNTGMVLEEAVGNPYHIFVAVPIEGNLTITKGAAFSYYEFKQPMSDRLTDEKWQEMLDGQKAPETPEWTKSFKA</sequence>
<dbReference type="OrthoDB" id="147074at2157"/>
<dbReference type="InterPro" id="IPR022601">
    <property type="entry name" value="DUF3160"/>
</dbReference>
<evidence type="ECO:0000313" key="2">
    <source>
        <dbReference type="Proteomes" id="UP000005233"/>
    </source>
</evidence>
<proteinExistence type="predicted"/>
<dbReference type="HOGENOM" id="CLU_015670_1_0_2"/>
<dbReference type="eggNOG" id="arCOG03315">
    <property type="taxonomic scope" value="Archaea"/>
</dbReference>
<keyword evidence="2" id="KW-1185">Reference proteome</keyword>
<dbReference type="AlphaFoldDB" id="H8I5T2"/>
<dbReference type="STRING" id="1041930.Mtc_0994"/>
<protein>
    <recommendedName>
        <fullName evidence="3">DUF3160 domain-containing protein</fullName>
    </recommendedName>
</protein>
<evidence type="ECO:0000313" key="1">
    <source>
        <dbReference type="EMBL" id="AFC99749.1"/>
    </source>
</evidence>
<organism evidence="1 2">
    <name type="scientific">Methanocella conradii (strain DSM 24694 / JCM 17849 / CGMCC 1.5162 / HZ254)</name>
    <dbReference type="NCBI Taxonomy" id="1041930"/>
    <lineage>
        <taxon>Archaea</taxon>
        <taxon>Methanobacteriati</taxon>
        <taxon>Methanobacteriota</taxon>
        <taxon>Stenosarchaea group</taxon>
        <taxon>Methanomicrobia</taxon>
        <taxon>Methanocellales</taxon>
        <taxon>Methanocellaceae</taxon>
        <taxon>Methanocella</taxon>
    </lineage>
</organism>